<name>A0A167L7S8_9HYPO</name>
<keyword evidence="4" id="KW-1185">Reference proteome</keyword>
<proteinExistence type="predicted"/>
<dbReference type="AlphaFoldDB" id="A0A167L7S8"/>
<comment type="caution">
    <text evidence="3">The sequence shown here is derived from an EMBL/GenBank/DDBJ whole genome shotgun (WGS) entry which is preliminary data.</text>
</comment>
<feature type="chain" id="PRO_5007889735" evidence="2">
    <location>
        <begin position="20"/>
        <end position="303"/>
    </location>
</feature>
<protein>
    <submittedName>
        <fullName evidence="3">Heat-labile enterotoxin IIA, A chain</fullName>
    </submittedName>
</protein>
<feature type="region of interest" description="Disordered" evidence="1">
    <location>
        <begin position="44"/>
        <end position="103"/>
    </location>
</feature>
<gene>
    <name evidence="3" type="ORF">BBO_00587</name>
</gene>
<evidence type="ECO:0000313" key="4">
    <source>
        <dbReference type="Proteomes" id="UP000076863"/>
    </source>
</evidence>
<feature type="compositionally biased region" description="Basic residues" evidence="1">
    <location>
        <begin position="78"/>
        <end position="94"/>
    </location>
</feature>
<evidence type="ECO:0000256" key="1">
    <source>
        <dbReference type="SAM" id="MobiDB-lite"/>
    </source>
</evidence>
<reference evidence="3 4" key="1">
    <citation type="journal article" date="2016" name="Genome Biol. Evol.">
        <title>Divergent and convergent evolution of fungal pathogenicity.</title>
        <authorList>
            <person name="Shang Y."/>
            <person name="Xiao G."/>
            <person name="Zheng P."/>
            <person name="Cen K."/>
            <person name="Zhan S."/>
            <person name="Wang C."/>
        </authorList>
    </citation>
    <scope>NUCLEOTIDE SEQUENCE [LARGE SCALE GENOMIC DNA]</scope>
    <source>
        <strain evidence="3 4">RCEF 3172</strain>
    </source>
</reference>
<organism evidence="3 4">
    <name type="scientific">Beauveria brongniartii RCEF 3172</name>
    <dbReference type="NCBI Taxonomy" id="1081107"/>
    <lineage>
        <taxon>Eukaryota</taxon>
        <taxon>Fungi</taxon>
        <taxon>Dikarya</taxon>
        <taxon>Ascomycota</taxon>
        <taxon>Pezizomycotina</taxon>
        <taxon>Sordariomycetes</taxon>
        <taxon>Hypocreomycetidae</taxon>
        <taxon>Hypocreales</taxon>
        <taxon>Cordycipitaceae</taxon>
        <taxon>Beauveria</taxon>
        <taxon>Beauveria brongniartii</taxon>
    </lineage>
</organism>
<accession>A0A167L7S8</accession>
<keyword evidence="2" id="KW-0732">Signal</keyword>
<feature type="signal peptide" evidence="2">
    <location>
        <begin position="1"/>
        <end position="19"/>
    </location>
</feature>
<dbReference type="OrthoDB" id="4928190at2759"/>
<evidence type="ECO:0000313" key="3">
    <source>
        <dbReference type="EMBL" id="OAA52746.1"/>
    </source>
</evidence>
<dbReference type="Proteomes" id="UP000076863">
    <property type="component" value="Unassembled WGS sequence"/>
</dbReference>
<dbReference type="EMBL" id="AZHA01000001">
    <property type="protein sequence ID" value="OAA52746.1"/>
    <property type="molecule type" value="Genomic_DNA"/>
</dbReference>
<sequence>MKIEFIHLALLGLSSTGLAMMDRPAMRLSSPSNHLKDAIIYWDPGRSRQRPTSQHPPIKNMPDAVPTYRKPTEPPKLKPSKPKLSKPKPFKPKPSKPIPIPQSRVSMGTRLAYKPIFFKVPKAAGKASVFLLVAPYAHQALETIKSMDNFLGYGATWFDDYMADLQVSIGGPQRNDIYGNELKHRMITSMGSAMQMGFETTWDKNKRLENEAAAREEARRREEAKEKERIRGLEQLSATCAEIGEMSSERTPAIEAMSDHCNNMATALRKIQAQEVAKSRSKRAAEPDYWFEECKVSPNQIQL</sequence>
<evidence type="ECO:0000256" key="2">
    <source>
        <dbReference type="SAM" id="SignalP"/>
    </source>
</evidence>